<comment type="caution">
    <text evidence="1">The sequence shown here is derived from an EMBL/GenBank/DDBJ whole genome shotgun (WGS) entry which is preliminary data.</text>
</comment>
<proteinExistence type="predicted"/>
<name>A0A840C021_9HYPH</name>
<accession>A0A840C021</accession>
<evidence type="ECO:0008006" key="3">
    <source>
        <dbReference type="Google" id="ProtNLM"/>
    </source>
</evidence>
<evidence type="ECO:0000313" key="2">
    <source>
        <dbReference type="Proteomes" id="UP000577362"/>
    </source>
</evidence>
<dbReference type="EMBL" id="JACIEN010000001">
    <property type="protein sequence ID" value="MBB4015857.1"/>
    <property type="molecule type" value="Genomic_DNA"/>
</dbReference>
<evidence type="ECO:0000313" key="1">
    <source>
        <dbReference type="EMBL" id="MBB4015857.1"/>
    </source>
</evidence>
<dbReference type="RefSeq" id="WP_019400469.1">
    <property type="nucleotide sequence ID" value="NZ_JACIEN010000001.1"/>
</dbReference>
<organism evidence="1 2">
    <name type="scientific">Chelatococcus caeni</name>
    <dbReference type="NCBI Taxonomy" id="1348468"/>
    <lineage>
        <taxon>Bacteria</taxon>
        <taxon>Pseudomonadati</taxon>
        <taxon>Pseudomonadota</taxon>
        <taxon>Alphaproteobacteria</taxon>
        <taxon>Hyphomicrobiales</taxon>
        <taxon>Chelatococcaceae</taxon>
        <taxon>Chelatococcus</taxon>
    </lineage>
</organism>
<gene>
    <name evidence="1" type="ORF">GGR16_000863</name>
</gene>
<protein>
    <recommendedName>
        <fullName evidence="3">Cyclase dehydrase</fullName>
    </recommendedName>
</protein>
<reference evidence="1 2" key="1">
    <citation type="submission" date="2020-08" db="EMBL/GenBank/DDBJ databases">
        <title>Genomic Encyclopedia of Type Strains, Phase IV (KMG-IV): sequencing the most valuable type-strain genomes for metagenomic binning, comparative biology and taxonomic classification.</title>
        <authorList>
            <person name="Goeker M."/>
        </authorList>
    </citation>
    <scope>NUCLEOTIDE SEQUENCE [LARGE SCALE GENOMIC DNA]</scope>
    <source>
        <strain evidence="1 2">DSM 103737</strain>
    </source>
</reference>
<keyword evidence="2" id="KW-1185">Reference proteome</keyword>
<dbReference type="Proteomes" id="UP000577362">
    <property type="component" value="Unassembled WGS sequence"/>
</dbReference>
<sequence>MKRSSAEQLAYGLGWFSIALGVLELCSSRPAAQRARSRTTGLVLGTYGLREIVQGIVILASRQPQRWVWLRVAGDVLDMATLACGLGRHGRWRGATSAGLASVLAVTAVDVLCALGSDRRDEPKRLRSLRRGAAQLRRAVGSRPLG</sequence>
<dbReference type="AlphaFoldDB" id="A0A840C021"/>